<evidence type="ECO:0000256" key="12">
    <source>
        <dbReference type="ARBA" id="ARBA00023027"/>
    </source>
</evidence>
<keyword evidence="22" id="KW-1185">Reference proteome</keyword>
<dbReference type="InterPro" id="IPR036291">
    <property type="entry name" value="NAD(P)-bd_dom_sf"/>
</dbReference>
<feature type="domain" description="Alanine dehydrogenase/pyridine nucleotide transhydrogenase N-terminal" evidence="20">
    <location>
        <begin position="6"/>
        <end position="141"/>
    </location>
</feature>
<sequence length="524" mass="54621">MAMTIAIPREIFPDERRVAATPESVAHLLKLGYVVEVEAGAGEQASYMDDAYRAAGACIVDDALELWSSADIVLKVRPPSIDEAQHLKRGATLIGFIWPAQQDALLDTLAARGATVLAMDCVPRISRAQKLDALSSMANMAGYRAVIEAAQYFGRVFTGQITAAGKMPPAKVLVIGAGVAGLAAIGAARGLGAIVRAFDTRPEVGQQIESMGAEFLTVEIEEEGGGAGGYAKQMSAKFIEAEMALFKAQAAEVDIIVTTALIPGRPAPRLLDAQTVACLRAGSVIVDLAAEQGGNCELTRAGEVVRAHGVAIVGYTDLPSRMANQSSQLYATNLRHLLSDLTTDKDGELKIDMNDVVQRGTTVMLNGELCWPAPPVQTAAPAASKSEARNSAPPLPAGGAAHEEATAVRRRGAGGVLALVLIAALLLGLGAVAPPSFVAHFTVFVLAIFVGYQVVWNVTPALHTPLMSVTNAISGIIVIGALLHPAGTNALVSVLAGVALVVATINIAGGFLVTQRMLKMFQRT</sequence>
<evidence type="ECO:0000256" key="8">
    <source>
        <dbReference type="ARBA" id="ARBA00022741"/>
    </source>
</evidence>
<feature type="region of interest" description="Disordered" evidence="17">
    <location>
        <begin position="380"/>
        <end position="403"/>
    </location>
</feature>
<keyword evidence="11 18" id="KW-1133">Transmembrane helix</keyword>
<organism evidence="21 22">
    <name type="scientific">Paraburkholderia eburnea</name>
    <dbReference type="NCBI Taxonomy" id="1189126"/>
    <lineage>
        <taxon>Bacteria</taxon>
        <taxon>Pseudomonadati</taxon>
        <taxon>Pseudomonadota</taxon>
        <taxon>Betaproteobacteria</taxon>
        <taxon>Burkholderiales</taxon>
        <taxon>Burkholderiaceae</taxon>
        <taxon>Paraburkholderia</taxon>
    </lineage>
</organism>
<feature type="transmembrane region" description="Helical" evidence="18">
    <location>
        <begin position="412"/>
        <end position="431"/>
    </location>
</feature>
<dbReference type="EC" id="7.1.1.1" evidence="4 16"/>
<reference evidence="21 22" key="1">
    <citation type="submission" date="2018-01" db="EMBL/GenBank/DDBJ databases">
        <title>Genomic Encyclopedia of Type Strains, Phase III (KMG-III): the genomes of soil and plant-associated and newly described type strains.</title>
        <authorList>
            <person name="Whitman W."/>
        </authorList>
    </citation>
    <scope>NUCLEOTIDE SEQUENCE [LARGE SCALE GENOMIC DNA]</scope>
    <source>
        <strain evidence="21 22">JCM 18070</strain>
    </source>
</reference>
<evidence type="ECO:0000256" key="17">
    <source>
        <dbReference type="SAM" id="MobiDB-lite"/>
    </source>
</evidence>
<dbReference type="InterPro" id="IPR007886">
    <property type="entry name" value="AlaDH/PNT_N"/>
</dbReference>
<comment type="similarity">
    <text evidence="3 16">Belongs to the AlaDH/PNT family.</text>
</comment>
<feature type="transmembrane region" description="Helical" evidence="18">
    <location>
        <begin position="466"/>
        <end position="484"/>
    </location>
</feature>
<feature type="domain" description="Alanine dehydrogenase/pyridine nucleotide transhydrogenase NAD(H)-binding" evidence="19">
    <location>
        <begin position="150"/>
        <end position="314"/>
    </location>
</feature>
<dbReference type="GO" id="GO:0050661">
    <property type="term" value="F:NADP binding"/>
    <property type="evidence" value="ECO:0007669"/>
    <property type="project" value="TreeGrafter"/>
</dbReference>
<feature type="transmembrane region" description="Helical" evidence="18">
    <location>
        <begin position="437"/>
        <end position="459"/>
    </location>
</feature>
<dbReference type="EMBL" id="PQGA01000011">
    <property type="protein sequence ID" value="POR49381.1"/>
    <property type="molecule type" value="Genomic_DNA"/>
</dbReference>
<protein>
    <recommendedName>
        <fullName evidence="15 16">NAD(P) transhydrogenase subunit alpha</fullName>
        <ecNumber evidence="4 16">7.1.1.1</ecNumber>
    </recommendedName>
</protein>
<evidence type="ECO:0000256" key="1">
    <source>
        <dbReference type="ARBA" id="ARBA00003943"/>
    </source>
</evidence>
<dbReference type="InterPro" id="IPR024605">
    <property type="entry name" value="NADP_transhyd_a_C"/>
</dbReference>
<dbReference type="AlphaFoldDB" id="A0A2S4M3U8"/>
<evidence type="ECO:0000256" key="2">
    <source>
        <dbReference type="ARBA" id="ARBA00004429"/>
    </source>
</evidence>
<keyword evidence="8 16" id="KW-0547">Nucleotide-binding</keyword>
<keyword evidence="9 16" id="KW-0521">NADP</keyword>
<evidence type="ECO:0000256" key="16">
    <source>
        <dbReference type="PIRNR" id="PIRNR000203"/>
    </source>
</evidence>
<evidence type="ECO:0000256" key="15">
    <source>
        <dbReference type="ARBA" id="ARBA00071831"/>
    </source>
</evidence>
<comment type="subcellular location">
    <subcellularLocation>
        <location evidence="2">Cell inner membrane</location>
        <topology evidence="2">Multi-pass membrane protein</topology>
    </subcellularLocation>
</comment>
<dbReference type="SUPFAM" id="SSF52283">
    <property type="entry name" value="Formate/glycerate dehydrogenase catalytic domain-like"/>
    <property type="match status" value="1"/>
</dbReference>
<comment type="catalytic activity">
    <reaction evidence="14 16">
        <text>NAD(+) + NADPH + H(+)(in) = NADH + NADP(+) + H(+)(out)</text>
        <dbReference type="Rhea" id="RHEA:47992"/>
        <dbReference type="ChEBI" id="CHEBI:15378"/>
        <dbReference type="ChEBI" id="CHEBI:57540"/>
        <dbReference type="ChEBI" id="CHEBI:57783"/>
        <dbReference type="ChEBI" id="CHEBI:57945"/>
        <dbReference type="ChEBI" id="CHEBI:58349"/>
        <dbReference type="EC" id="7.1.1.1"/>
    </reaction>
</comment>
<name>A0A2S4M3U8_9BURK</name>
<keyword evidence="12 16" id="KW-0520">NAD</keyword>
<dbReference type="OrthoDB" id="9804592at2"/>
<dbReference type="RefSeq" id="WP_103705856.1">
    <property type="nucleotide sequence ID" value="NZ_PQGA01000011.1"/>
</dbReference>
<comment type="caution">
    <text evidence="21">The sequence shown here is derived from an EMBL/GenBank/DDBJ whole genome shotgun (WGS) entry which is preliminary data.</text>
</comment>
<keyword evidence="10 16" id="KW-1278">Translocase</keyword>
<dbReference type="InterPro" id="IPR007698">
    <property type="entry name" value="AlaDH/PNT_NAD(H)-bd"/>
</dbReference>
<dbReference type="GO" id="GO:0005886">
    <property type="term" value="C:plasma membrane"/>
    <property type="evidence" value="ECO:0007669"/>
    <property type="project" value="UniProtKB-SubCell"/>
</dbReference>
<keyword evidence="7 18" id="KW-0812">Transmembrane</keyword>
<dbReference type="PIRSF" id="PIRSF000203">
    <property type="entry name" value="NADP_transhydrogenase_alpha"/>
    <property type="match status" value="1"/>
</dbReference>
<dbReference type="PROSITE" id="PS00837">
    <property type="entry name" value="ALADH_PNT_2"/>
    <property type="match status" value="1"/>
</dbReference>
<dbReference type="InterPro" id="IPR008143">
    <property type="entry name" value="Ala_DH/PNT_CS2"/>
</dbReference>
<dbReference type="Proteomes" id="UP000237381">
    <property type="component" value="Unassembled WGS sequence"/>
</dbReference>
<evidence type="ECO:0000256" key="6">
    <source>
        <dbReference type="ARBA" id="ARBA00022519"/>
    </source>
</evidence>
<keyword evidence="5" id="KW-1003">Cell membrane</keyword>
<dbReference type="Pfam" id="PF01262">
    <property type="entry name" value="AlaDh_PNT_C"/>
    <property type="match status" value="1"/>
</dbReference>
<evidence type="ECO:0000256" key="13">
    <source>
        <dbReference type="ARBA" id="ARBA00023136"/>
    </source>
</evidence>
<evidence type="ECO:0000256" key="9">
    <source>
        <dbReference type="ARBA" id="ARBA00022857"/>
    </source>
</evidence>
<dbReference type="GO" id="GO:0008750">
    <property type="term" value="F:proton-translocating NAD(P)+ transhydrogenase activity"/>
    <property type="evidence" value="ECO:0007669"/>
    <property type="project" value="UniProtKB-EC"/>
</dbReference>
<evidence type="ECO:0000313" key="22">
    <source>
        <dbReference type="Proteomes" id="UP000237381"/>
    </source>
</evidence>
<dbReference type="Gene3D" id="3.40.50.720">
    <property type="entry name" value="NAD(P)-binding Rossmann-like Domain"/>
    <property type="match status" value="2"/>
</dbReference>
<evidence type="ECO:0000256" key="3">
    <source>
        <dbReference type="ARBA" id="ARBA00005689"/>
    </source>
</evidence>
<dbReference type="Pfam" id="PF05222">
    <property type="entry name" value="AlaDh_PNT_N"/>
    <property type="match status" value="1"/>
</dbReference>
<evidence type="ECO:0000256" key="11">
    <source>
        <dbReference type="ARBA" id="ARBA00022989"/>
    </source>
</evidence>
<dbReference type="NCBIfam" id="NF006942">
    <property type="entry name" value="PRK09424.1"/>
    <property type="match status" value="1"/>
</dbReference>
<evidence type="ECO:0000256" key="18">
    <source>
        <dbReference type="SAM" id="Phobius"/>
    </source>
</evidence>
<evidence type="ECO:0000256" key="4">
    <source>
        <dbReference type="ARBA" id="ARBA00012943"/>
    </source>
</evidence>
<dbReference type="PANTHER" id="PTHR10160">
    <property type="entry name" value="NAD(P) TRANSHYDROGENASE"/>
    <property type="match status" value="1"/>
</dbReference>
<dbReference type="NCBIfam" id="TIGR00561">
    <property type="entry name" value="pntA"/>
    <property type="match status" value="1"/>
</dbReference>
<dbReference type="SUPFAM" id="SSF51735">
    <property type="entry name" value="NAD(P)-binding Rossmann-fold domains"/>
    <property type="match status" value="1"/>
</dbReference>
<keyword evidence="13 18" id="KW-0472">Membrane</keyword>
<dbReference type="InterPro" id="IPR026255">
    <property type="entry name" value="NADP_transhyd_a"/>
</dbReference>
<comment type="function">
    <text evidence="1 16">The transhydrogenation between NADH and NADP is coupled to respiration and ATP hydrolysis and functions as a proton pump across the membrane.</text>
</comment>
<dbReference type="GO" id="GO:0016491">
    <property type="term" value="F:oxidoreductase activity"/>
    <property type="evidence" value="ECO:0007669"/>
    <property type="project" value="InterPro"/>
</dbReference>
<dbReference type="PANTHER" id="PTHR10160:SF19">
    <property type="entry name" value="PROTON-TRANSLOCATING NAD(P)(+) TRANSHYDROGENASE"/>
    <property type="match status" value="1"/>
</dbReference>
<accession>A0A2S4M3U8</accession>
<dbReference type="SMART" id="SM01003">
    <property type="entry name" value="AlaDh_PNT_N"/>
    <property type="match status" value="1"/>
</dbReference>
<evidence type="ECO:0000256" key="10">
    <source>
        <dbReference type="ARBA" id="ARBA00022967"/>
    </source>
</evidence>
<feature type="transmembrane region" description="Helical" evidence="18">
    <location>
        <begin position="490"/>
        <end position="513"/>
    </location>
</feature>
<dbReference type="CDD" id="cd05304">
    <property type="entry name" value="Rubrum_tdh"/>
    <property type="match status" value="1"/>
</dbReference>
<evidence type="ECO:0000259" key="19">
    <source>
        <dbReference type="SMART" id="SM01002"/>
    </source>
</evidence>
<dbReference type="Pfam" id="PF12769">
    <property type="entry name" value="PNTB_4TM"/>
    <property type="match status" value="1"/>
</dbReference>
<evidence type="ECO:0000256" key="7">
    <source>
        <dbReference type="ARBA" id="ARBA00022692"/>
    </source>
</evidence>
<evidence type="ECO:0000259" key="20">
    <source>
        <dbReference type="SMART" id="SM01003"/>
    </source>
</evidence>
<proteinExistence type="inferred from homology"/>
<gene>
    <name evidence="21" type="ORF">B0G62_11145</name>
</gene>
<evidence type="ECO:0000256" key="14">
    <source>
        <dbReference type="ARBA" id="ARBA00048202"/>
    </source>
</evidence>
<evidence type="ECO:0000256" key="5">
    <source>
        <dbReference type="ARBA" id="ARBA00022475"/>
    </source>
</evidence>
<dbReference type="GO" id="GO:0006740">
    <property type="term" value="P:NADPH regeneration"/>
    <property type="evidence" value="ECO:0007669"/>
    <property type="project" value="TreeGrafter"/>
</dbReference>
<keyword evidence="6" id="KW-0997">Cell inner membrane</keyword>
<evidence type="ECO:0000313" key="21">
    <source>
        <dbReference type="EMBL" id="POR49381.1"/>
    </source>
</evidence>
<dbReference type="FunFam" id="3.40.50.720:FF:000028">
    <property type="entry name" value="NAD(P) transhydrogenase subunit alpha"/>
    <property type="match status" value="1"/>
</dbReference>
<dbReference type="SMART" id="SM01002">
    <property type="entry name" value="AlaDh_PNT_C"/>
    <property type="match status" value="1"/>
</dbReference>